<protein>
    <submittedName>
        <fullName evidence="1">Uncharacterized protein</fullName>
    </submittedName>
</protein>
<gene>
    <name evidence="1" type="ORF">F0562_019830</name>
</gene>
<dbReference type="OrthoDB" id="5645at2759"/>
<dbReference type="EMBL" id="CM018033">
    <property type="protein sequence ID" value="KAA8545071.1"/>
    <property type="molecule type" value="Genomic_DNA"/>
</dbReference>
<dbReference type="AlphaFoldDB" id="A0A5J5BUX0"/>
<sequence>MKELIARLLSDLESRKNFHINFITVRKFPSKADACDKKEGTITGGPAFVKAVGDTILDATGSDYLPGWISGLVQTLFFDSLFYYYFQS</sequence>
<organism evidence="1 2">
    <name type="scientific">Nyssa sinensis</name>
    <dbReference type="NCBI Taxonomy" id="561372"/>
    <lineage>
        <taxon>Eukaryota</taxon>
        <taxon>Viridiplantae</taxon>
        <taxon>Streptophyta</taxon>
        <taxon>Embryophyta</taxon>
        <taxon>Tracheophyta</taxon>
        <taxon>Spermatophyta</taxon>
        <taxon>Magnoliopsida</taxon>
        <taxon>eudicotyledons</taxon>
        <taxon>Gunneridae</taxon>
        <taxon>Pentapetalae</taxon>
        <taxon>asterids</taxon>
        <taxon>Cornales</taxon>
        <taxon>Nyssaceae</taxon>
        <taxon>Nyssa</taxon>
    </lineage>
</organism>
<name>A0A5J5BUX0_9ASTE</name>
<accession>A0A5J5BUX0</accession>
<evidence type="ECO:0000313" key="2">
    <source>
        <dbReference type="Proteomes" id="UP000325577"/>
    </source>
</evidence>
<reference evidence="1 2" key="1">
    <citation type="submission" date="2019-09" db="EMBL/GenBank/DDBJ databases">
        <title>A chromosome-level genome assembly of the Chinese tupelo Nyssa sinensis.</title>
        <authorList>
            <person name="Yang X."/>
            <person name="Kang M."/>
            <person name="Yang Y."/>
            <person name="Xiong H."/>
            <person name="Wang M."/>
            <person name="Zhang Z."/>
            <person name="Wang Z."/>
            <person name="Wu H."/>
            <person name="Ma T."/>
            <person name="Liu J."/>
            <person name="Xi Z."/>
        </authorList>
    </citation>
    <scope>NUCLEOTIDE SEQUENCE [LARGE SCALE GENOMIC DNA]</scope>
    <source>
        <strain evidence="1">J267</strain>
        <tissue evidence="1">Leaf</tissue>
    </source>
</reference>
<dbReference type="Proteomes" id="UP000325577">
    <property type="component" value="Linkage Group LG10"/>
</dbReference>
<evidence type="ECO:0000313" key="1">
    <source>
        <dbReference type="EMBL" id="KAA8545071.1"/>
    </source>
</evidence>
<proteinExistence type="predicted"/>
<keyword evidence="2" id="KW-1185">Reference proteome</keyword>